<comment type="subcellular location">
    <subcellularLocation>
        <location evidence="2">Membrane</location>
        <topology evidence="2">Multi-pass membrane protein</topology>
    </subcellularLocation>
</comment>
<feature type="transmembrane region" description="Helical" evidence="14">
    <location>
        <begin position="36"/>
        <end position="56"/>
    </location>
</feature>
<dbReference type="Pfam" id="PF00175">
    <property type="entry name" value="NAD_binding_1"/>
    <property type="match status" value="1"/>
</dbReference>
<dbReference type="SUPFAM" id="SSF63380">
    <property type="entry name" value="Riboflavin synthase domain-like"/>
    <property type="match status" value="1"/>
</dbReference>
<evidence type="ECO:0000256" key="5">
    <source>
        <dbReference type="ARBA" id="ARBA00022714"/>
    </source>
</evidence>
<evidence type="ECO:0000256" key="9">
    <source>
        <dbReference type="ARBA" id="ARBA00023002"/>
    </source>
</evidence>
<keyword evidence="5" id="KW-0001">2Fe-2S</keyword>
<feature type="region of interest" description="Disordered" evidence="13">
    <location>
        <begin position="1"/>
        <end position="32"/>
    </location>
</feature>
<gene>
    <name evidence="16" type="ORF">GCM10012284_47280</name>
</gene>
<evidence type="ECO:0000256" key="6">
    <source>
        <dbReference type="ARBA" id="ARBA00022723"/>
    </source>
</evidence>
<accession>A0A8J3C445</accession>
<protein>
    <submittedName>
        <fullName evidence="16">Oxidoreductase</fullName>
    </submittedName>
</protein>
<keyword evidence="3" id="KW-0285">Flavoprotein</keyword>
<comment type="cofactor">
    <cofactor evidence="1">
        <name>FAD</name>
        <dbReference type="ChEBI" id="CHEBI:57692"/>
    </cofactor>
</comment>
<evidence type="ECO:0000256" key="7">
    <source>
        <dbReference type="ARBA" id="ARBA00022827"/>
    </source>
</evidence>
<feature type="compositionally biased region" description="Low complexity" evidence="13">
    <location>
        <begin position="10"/>
        <end position="30"/>
    </location>
</feature>
<dbReference type="PANTHER" id="PTHR47354:SF8">
    <property type="entry name" value="1,2-PHENYLACETYL-COA EPOXIDASE, SUBUNIT E"/>
    <property type="match status" value="1"/>
</dbReference>
<reference evidence="16" key="1">
    <citation type="journal article" date="2014" name="Int. J. Syst. Evol. Microbiol.">
        <title>Complete genome sequence of Corynebacterium casei LMG S-19264T (=DSM 44701T), isolated from a smear-ripened cheese.</title>
        <authorList>
            <consortium name="US DOE Joint Genome Institute (JGI-PGF)"/>
            <person name="Walter F."/>
            <person name="Albersmeier A."/>
            <person name="Kalinowski J."/>
            <person name="Ruckert C."/>
        </authorList>
    </citation>
    <scope>NUCLEOTIDE SEQUENCE</scope>
    <source>
        <strain evidence="16">CGMCC 4.7299</strain>
    </source>
</reference>
<keyword evidence="9" id="KW-0560">Oxidoreductase</keyword>
<dbReference type="GO" id="GO:0016020">
    <property type="term" value="C:membrane"/>
    <property type="evidence" value="ECO:0007669"/>
    <property type="project" value="UniProtKB-SubCell"/>
</dbReference>
<feature type="transmembrane region" description="Helical" evidence="14">
    <location>
        <begin position="76"/>
        <end position="96"/>
    </location>
</feature>
<keyword evidence="10" id="KW-0408">Iron</keyword>
<evidence type="ECO:0000313" key="17">
    <source>
        <dbReference type="Proteomes" id="UP000656042"/>
    </source>
</evidence>
<dbReference type="Pfam" id="PF01794">
    <property type="entry name" value="Ferric_reduct"/>
    <property type="match status" value="1"/>
</dbReference>
<feature type="domain" description="FAD-binding FR-type" evidence="15">
    <location>
        <begin position="246"/>
        <end position="346"/>
    </location>
</feature>
<feature type="transmembrane region" description="Helical" evidence="14">
    <location>
        <begin position="116"/>
        <end position="138"/>
    </location>
</feature>
<dbReference type="PROSITE" id="PS51384">
    <property type="entry name" value="FAD_FR"/>
    <property type="match status" value="1"/>
</dbReference>
<dbReference type="Gene3D" id="3.40.50.80">
    <property type="entry name" value="Nucleotide-binding domain of ferredoxin-NADP reductase (FNR) module"/>
    <property type="match status" value="1"/>
</dbReference>
<evidence type="ECO:0000256" key="12">
    <source>
        <dbReference type="ARBA" id="ARBA00023136"/>
    </source>
</evidence>
<dbReference type="InterPro" id="IPR017927">
    <property type="entry name" value="FAD-bd_FR_type"/>
</dbReference>
<feature type="transmembrane region" description="Helical" evidence="14">
    <location>
        <begin position="158"/>
        <end position="179"/>
    </location>
</feature>
<dbReference type="InterPro" id="IPR001433">
    <property type="entry name" value="OxRdtase_FAD/NAD-bd"/>
</dbReference>
<dbReference type="Proteomes" id="UP000656042">
    <property type="component" value="Unassembled WGS sequence"/>
</dbReference>
<keyword evidence="17" id="KW-1185">Reference proteome</keyword>
<keyword evidence="8 14" id="KW-1133">Transmembrane helix</keyword>
<keyword evidence="7" id="KW-0274">FAD</keyword>
<feature type="transmembrane region" description="Helical" evidence="14">
    <location>
        <begin position="221"/>
        <end position="241"/>
    </location>
</feature>
<keyword evidence="11" id="KW-0411">Iron-sulfur</keyword>
<keyword evidence="12 14" id="KW-0472">Membrane</keyword>
<evidence type="ECO:0000256" key="3">
    <source>
        <dbReference type="ARBA" id="ARBA00022630"/>
    </source>
</evidence>
<feature type="transmembrane region" description="Helical" evidence="14">
    <location>
        <begin position="191"/>
        <end position="209"/>
    </location>
</feature>
<dbReference type="AlphaFoldDB" id="A0A8J3C445"/>
<dbReference type="SUPFAM" id="SSF52343">
    <property type="entry name" value="Ferredoxin reductase-like, C-terminal NADP-linked domain"/>
    <property type="match status" value="1"/>
</dbReference>
<proteinExistence type="predicted"/>
<evidence type="ECO:0000256" key="11">
    <source>
        <dbReference type="ARBA" id="ARBA00023014"/>
    </source>
</evidence>
<reference evidence="16" key="2">
    <citation type="submission" date="2020-09" db="EMBL/GenBank/DDBJ databases">
        <authorList>
            <person name="Sun Q."/>
            <person name="Zhou Y."/>
        </authorList>
    </citation>
    <scope>NUCLEOTIDE SEQUENCE</scope>
    <source>
        <strain evidence="16">CGMCC 4.7299</strain>
    </source>
</reference>
<keyword evidence="6" id="KW-0479">Metal-binding</keyword>
<dbReference type="Gene3D" id="2.40.30.10">
    <property type="entry name" value="Translation factors"/>
    <property type="match status" value="1"/>
</dbReference>
<evidence type="ECO:0000256" key="10">
    <source>
        <dbReference type="ARBA" id="ARBA00023004"/>
    </source>
</evidence>
<evidence type="ECO:0000313" key="16">
    <source>
        <dbReference type="EMBL" id="GGL07495.1"/>
    </source>
</evidence>
<keyword evidence="4 14" id="KW-0812">Transmembrane</keyword>
<evidence type="ECO:0000256" key="8">
    <source>
        <dbReference type="ARBA" id="ARBA00022989"/>
    </source>
</evidence>
<comment type="caution">
    <text evidence="16">The sequence shown here is derived from an EMBL/GenBank/DDBJ whole genome shotgun (WGS) entry which is preliminary data.</text>
</comment>
<dbReference type="EMBL" id="BMMX01000027">
    <property type="protein sequence ID" value="GGL07495.1"/>
    <property type="molecule type" value="Genomic_DNA"/>
</dbReference>
<dbReference type="PANTHER" id="PTHR47354">
    <property type="entry name" value="NADH OXIDOREDUCTASE HCR"/>
    <property type="match status" value="1"/>
</dbReference>
<evidence type="ECO:0000256" key="1">
    <source>
        <dbReference type="ARBA" id="ARBA00001974"/>
    </source>
</evidence>
<evidence type="ECO:0000256" key="4">
    <source>
        <dbReference type="ARBA" id="ARBA00022692"/>
    </source>
</evidence>
<evidence type="ECO:0000259" key="15">
    <source>
        <dbReference type="PROSITE" id="PS51384"/>
    </source>
</evidence>
<dbReference type="GO" id="GO:0050660">
    <property type="term" value="F:flavin adenine dinucleotide binding"/>
    <property type="evidence" value="ECO:0007669"/>
    <property type="project" value="TreeGrafter"/>
</dbReference>
<dbReference type="InterPro" id="IPR017938">
    <property type="entry name" value="Riboflavin_synthase-like_b-brl"/>
</dbReference>
<evidence type="ECO:0000256" key="2">
    <source>
        <dbReference type="ARBA" id="ARBA00004141"/>
    </source>
</evidence>
<organism evidence="16 17">
    <name type="scientific">Mangrovihabitans endophyticus</name>
    <dbReference type="NCBI Taxonomy" id="1751298"/>
    <lineage>
        <taxon>Bacteria</taxon>
        <taxon>Bacillati</taxon>
        <taxon>Actinomycetota</taxon>
        <taxon>Actinomycetes</taxon>
        <taxon>Micromonosporales</taxon>
        <taxon>Micromonosporaceae</taxon>
        <taxon>Mangrovihabitans</taxon>
    </lineage>
</organism>
<dbReference type="InterPro" id="IPR039261">
    <property type="entry name" value="FNR_nucleotide-bd"/>
</dbReference>
<evidence type="ECO:0000256" key="13">
    <source>
        <dbReference type="SAM" id="MobiDB-lite"/>
    </source>
</evidence>
<dbReference type="GO" id="GO:0046872">
    <property type="term" value="F:metal ion binding"/>
    <property type="evidence" value="ECO:0007669"/>
    <property type="project" value="UniProtKB-KW"/>
</dbReference>
<dbReference type="InterPro" id="IPR013130">
    <property type="entry name" value="Fe3_Rdtase_TM_dom"/>
</dbReference>
<dbReference type="InterPro" id="IPR050415">
    <property type="entry name" value="MRET"/>
</dbReference>
<name>A0A8J3C445_9ACTN</name>
<dbReference type="GO" id="GO:0016491">
    <property type="term" value="F:oxidoreductase activity"/>
    <property type="evidence" value="ECO:0007669"/>
    <property type="project" value="UniProtKB-KW"/>
</dbReference>
<evidence type="ECO:0000256" key="14">
    <source>
        <dbReference type="SAM" id="Phobius"/>
    </source>
</evidence>
<dbReference type="GO" id="GO:0051537">
    <property type="term" value="F:2 iron, 2 sulfur cluster binding"/>
    <property type="evidence" value="ECO:0007669"/>
    <property type="project" value="UniProtKB-KW"/>
</dbReference>
<sequence length="481" mass="52406">MSVADSDDMTTTVAGPAAAPPVTARPARTPAPTPRWWADAAGFLAGLSLIVVTALWVRGGGIAHLGGGGWSAVEALGRLAGLWASDLMLLQVFMLARIPLVERAYGQDRLARWHRWTGFTSFHLMLAHVVLITLGYAAVVHATVLAQLWDLIVSYPGMLLATLGFAALVMVVVTSVRAARRRLRYESWHLLHLYAYLGAGLALPHQLWTGADFVSSPAARFYWWGLWALAAAAVLGFRVVLPLWRSGRHRLTVSHVVPEGPGLTSLYLRGRGLDRLPVRAGQFFLWRFLDGPGWSRAHPYSLSGPPRGDLLRITVKDLGDDSSRVAALRPGARVLVEGPYGRLTGETYRGGRVTMLACGIGITPLLALLWDLRYPPGAATLVYRARTEADLAFRTELDWLAAHRGVRLVYLLGPRAGDRPSWLPAQYADNTDDGALRQVAPDIAAHDLYICGPTEWTEAARAAARTAGVPAAHVHTERFAW</sequence>